<name>A0A9N8WEE9_9GLOM</name>
<feature type="compositionally biased region" description="Polar residues" evidence="1">
    <location>
        <begin position="1"/>
        <end position="12"/>
    </location>
</feature>
<dbReference type="EMBL" id="CAJVQA010000688">
    <property type="protein sequence ID" value="CAG8486361.1"/>
    <property type="molecule type" value="Genomic_DNA"/>
</dbReference>
<evidence type="ECO:0000256" key="1">
    <source>
        <dbReference type="SAM" id="MobiDB-lite"/>
    </source>
</evidence>
<protein>
    <submittedName>
        <fullName evidence="2">23023_t:CDS:1</fullName>
    </submittedName>
</protein>
<dbReference type="OrthoDB" id="10410223at2759"/>
<keyword evidence="3" id="KW-1185">Reference proteome</keyword>
<comment type="caution">
    <text evidence="2">The sequence shown here is derived from an EMBL/GenBank/DDBJ whole genome shotgun (WGS) entry which is preliminary data.</text>
</comment>
<organism evidence="2 3">
    <name type="scientific">Cetraspora pellucida</name>
    <dbReference type="NCBI Taxonomy" id="1433469"/>
    <lineage>
        <taxon>Eukaryota</taxon>
        <taxon>Fungi</taxon>
        <taxon>Fungi incertae sedis</taxon>
        <taxon>Mucoromycota</taxon>
        <taxon>Glomeromycotina</taxon>
        <taxon>Glomeromycetes</taxon>
        <taxon>Diversisporales</taxon>
        <taxon>Gigasporaceae</taxon>
        <taxon>Cetraspora</taxon>
    </lineage>
</organism>
<proteinExistence type="predicted"/>
<evidence type="ECO:0000313" key="2">
    <source>
        <dbReference type="EMBL" id="CAG8486361.1"/>
    </source>
</evidence>
<dbReference type="AlphaFoldDB" id="A0A9N8WEE9"/>
<accession>A0A9N8WEE9</accession>
<feature type="compositionally biased region" description="Basic and acidic residues" evidence="1">
    <location>
        <begin position="13"/>
        <end position="25"/>
    </location>
</feature>
<sequence>MSNKKNICNNSFIDHDNNGPSKKTDLPLNESQDFLNNVIEELCNVYNKEVIKGNLIDSILHSINQHFTNKKQNPKEIINLCLINQTNPISD</sequence>
<gene>
    <name evidence="2" type="ORF">CPELLU_LOCUS1764</name>
</gene>
<evidence type="ECO:0000313" key="3">
    <source>
        <dbReference type="Proteomes" id="UP000789759"/>
    </source>
</evidence>
<reference evidence="2" key="1">
    <citation type="submission" date="2021-06" db="EMBL/GenBank/DDBJ databases">
        <authorList>
            <person name="Kallberg Y."/>
            <person name="Tangrot J."/>
            <person name="Rosling A."/>
        </authorList>
    </citation>
    <scope>NUCLEOTIDE SEQUENCE</scope>
    <source>
        <strain evidence="2">FL966</strain>
    </source>
</reference>
<feature type="region of interest" description="Disordered" evidence="1">
    <location>
        <begin position="1"/>
        <end position="26"/>
    </location>
</feature>
<dbReference type="Proteomes" id="UP000789759">
    <property type="component" value="Unassembled WGS sequence"/>
</dbReference>